<proteinExistence type="predicted"/>
<dbReference type="InterPro" id="IPR020449">
    <property type="entry name" value="Tscrpt_reg_AraC-type_HTH"/>
</dbReference>
<dbReference type="PROSITE" id="PS01124">
    <property type="entry name" value="HTH_ARAC_FAMILY_2"/>
    <property type="match status" value="1"/>
</dbReference>
<dbReference type="PRINTS" id="PR00032">
    <property type="entry name" value="HTHARAC"/>
</dbReference>
<dbReference type="InterPro" id="IPR050204">
    <property type="entry name" value="AraC_XylS_family_regulators"/>
</dbReference>
<gene>
    <name evidence="5" type="ORF">SAMN05216215_107731</name>
</gene>
<evidence type="ECO:0000256" key="1">
    <source>
        <dbReference type="ARBA" id="ARBA00023015"/>
    </source>
</evidence>
<dbReference type="SMART" id="SM00342">
    <property type="entry name" value="HTH_ARAC"/>
    <property type="match status" value="1"/>
</dbReference>
<dbReference type="OrthoDB" id="9799345at2"/>
<dbReference type="STRING" id="418495.SAMN05216215_107731"/>
<name>A0A1H3TCH3_9PSEU</name>
<dbReference type="GO" id="GO:0043565">
    <property type="term" value="F:sequence-specific DNA binding"/>
    <property type="evidence" value="ECO:0007669"/>
    <property type="project" value="InterPro"/>
</dbReference>
<dbReference type="RefSeq" id="WP_093277786.1">
    <property type="nucleotide sequence ID" value="NZ_FNOK01000077.1"/>
</dbReference>
<dbReference type="AlphaFoldDB" id="A0A1H3TCH3"/>
<dbReference type="Proteomes" id="UP000199529">
    <property type="component" value="Unassembled WGS sequence"/>
</dbReference>
<reference evidence="6" key="1">
    <citation type="submission" date="2016-10" db="EMBL/GenBank/DDBJ databases">
        <authorList>
            <person name="Varghese N."/>
            <person name="Submissions S."/>
        </authorList>
    </citation>
    <scope>NUCLEOTIDE SEQUENCE [LARGE SCALE GENOMIC DNA]</scope>
    <source>
        <strain evidence="6">CGMCC 4.3530</strain>
    </source>
</reference>
<organism evidence="5 6">
    <name type="scientific">Saccharopolyspora shandongensis</name>
    <dbReference type="NCBI Taxonomy" id="418495"/>
    <lineage>
        <taxon>Bacteria</taxon>
        <taxon>Bacillati</taxon>
        <taxon>Actinomycetota</taxon>
        <taxon>Actinomycetes</taxon>
        <taxon>Pseudonocardiales</taxon>
        <taxon>Pseudonocardiaceae</taxon>
        <taxon>Saccharopolyspora</taxon>
    </lineage>
</organism>
<dbReference type="Gene3D" id="1.10.10.60">
    <property type="entry name" value="Homeodomain-like"/>
    <property type="match status" value="1"/>
</dbReference>
<protein>
    <submittedName>
        <fullName evidence="5">Transcriptional regulator, AraC family</fullName>
    </submittedName>
</protein>
<keyword evidence="3" id="KW-0804">Transcription</keyword>
<evidence type="ECO:0000256" key="3">
    <source>
        <dbReference type="ARBA" id="ARBA00023163"/>
    </source>
</evidence>
<dbReference type="InterPro" id="IPR018060">
    <property type="entry name" value="HTH_AraC"/>
</dbReference>
<evidence type="ECO:0000313" key="6">
    <source>
        <dbReference type="Proteomes" id="UP000199529"/>
    </source>
</evidence>
<dbReference type="InterPro" id="IPR009057">
    <property type="entry name" value="Homeodomain-like_sf"/>
</dbReference>
<sequence length="326" mass="36366">MRIALTTTSVPDVDKLAFWNQAITRTLGPQAVTPRNDDVFAGRLTADFLGYLKVATIEADAQRMIRMPQHAARLDREFVSIGLQEQGRSELIQGSRTARLSPGDLVVYETSHPYTLDQYDRFRMHLFHVPRQAVALPNSDICAVAATTLPTDSGVATMLAPLLSMLAGKATSCPPRVGEQLAGTVTDLLAMLISERIEENESTGERNVGQVMARRVREYVNQHLADPDLSPEAIAAHHRISVRYLHKIFEGEGTTISRWIQRRRLEECSRELAQRRRVIPTVSAVAQRWGFVNPAHFSRVFRAAYGMSPREWRNAAAPQEAEPTSG</sequence>
<dbReference type="InterPro" id="IPR035418">
    <property type="entry name" value="AraC-bd_2"/>
</dbReference>
<dbReference type="EMBL" id="FNOK01000077">
    <property type="protein sequence ID" value="SDZ47029.1"/>
    <property type="molecule type" value="Genomic_DNA"/>
</dbReference>
<keyword evidence="1" id="KW-0805">Transcription regulation</keyword>
<dbReference type="PANTHER" id="PTHR46796">
    <property type="entry name" value="HTH-TYPE TRANSCRIPTIONAL ACTIVATOR RHAS-RELATED"/>
    <property type="match status" value="1"/>
</dbReference>
<accession>A0A1H3TCH3</accession>
<dbReference type="SUPFAM" id="SSF46689">
    <property type="entry name" value="Homeodomain-like"/>
    <property type="match status" value="1"/>
</dbReference>
<evidence type="ECO:0000313" key="5">
    <source>
        <dbReference type="EMBL" id="SDZ47029.1"/>
    </source>
</evidence>
<evidence type="ECO:0000256" key="2">
    <source>
        <dbReference type="ARBA" id="ARBA00023125"/>
    </source>
</evidence>
<dbReference type="Pfam" id="PF12833">
    <property type="entry name" value="HTH_18"/>
    <property type="match status" value="1"/>
</dbReference>
<keyword evidence="2" id="KW-0238">DNA-binding</keyword>
<dbReference type="Pfam" id="PF14525">
    <property type="entry name" value="AraC_binding_2"/>
    <property type="match status" value="1"/>
</dbReference>
<keyword evidence="6" id="KW-1185">Reference proteome</keyword>
<dbReference type="PANTHER" id="PTHR46796:SF6">
    <property type="entry name" value="ARAC SUBFAMILY"/>
    <property type="match status" value="1"/>
</dbReference>
<feature type="domain" description="HTH araC/xylS-type" evidence="4">
    <location>
        <begin position="214"/>
        <end position="315"/>
    </location>
</feature>
<evidence type="ECO:0000259" key="4">
    <source>
        <dbReference type="PROSITE" id="PS01124"/>
    </source>
</evidence>
<dbReference type="GO" id="GO:0003700">
    <property type="term" value="F:DNA-binding transcription factor activity"/>
    <property type="evidence" value="ECO:0007669"/>
    <property type="project" value="InterPro"/>
</dbReference>